<feature type="domain" description="Methyltransferase" evidence="1">
    <location>
        <begin position="46"/>
        <end position="137"/>
    </location>
</feature>
<dbReference type="Pfam" id="PF13649">
    <property type="entry name" value="Methyltransf_25"/>
    <property type="match status" value="1"/>
</dbReference>
<dbReference type="PANTHER" id="PTHR43591">
    <property type="entry name" value="METHYLTRANSFERASE"/>
    <property type="match status" value="1"/>
</dbReference>
<organism evidence="2 3">
    <name type="scientific">Paenibacillus cellulosilyticus</name>
    <dbReference type="NCBI Taxonomy" id="375489"/>
    <lineage>
        <taxon>Bacteria</taxon>
        <taxon>Bacillati</taxon>
        <taxon>Bacillota</taxon>
        <taxon>Bacilli</taxon>
        <taxon>Bacillales</taxon>
        <taxon>Paenibacillaceae</taxon>
        <taxon>Paenibacillus</taxon>
    </lineage>
</organism>
<dbReference type="GO" id="GO:0032259">
    <property type="term" value="P:methylation"/>
    <property type="evidence" value="ECO:0007669"/>
    <property type="project" value="UniProtKB-KW"/>
</dbReference>
<dbReference type="SUPFAM" id="SSF53335">
    <property type="entry name" value="S-adenosyl-L-methionine-dependent methyltransferases"/>
    <property type="match status" value="1"/>
</dbReference>
<name>A0A2V2YZ88_9BACL</name>
<dbReference type="AlphaFoldDB" id="A0A2V2YZ88"/>
<comment type="caution">
    <text evidence="2">The sequence shown here is derived from an EMBL/GenBank/DDBJ whole genome shotgun (WGS) entry which is preliminary data.</text>
</comment>
<gene>
    <name evidence="2" type="ORF">DFQ01_10336</name>
</gene>
<keyword evidence="3" id="KW-1185">Reference proteome</keyword>
<evidence type="ECO:0000259" key="1">
    <source>
        <dbReference type="Pfam" id="PF13649"/>
    </source>
</evidence>
<dbReference type="EMBL" id="QGTQ01000003">
    <property type="protein sequence ID" value="PWW06135.1"/>
    <property type="molecule type" value="Genomic_DNA"/>
</dbReference>
<keyword evidence="2" id="KW-0808">Transferase</keyword>
<accession>A0A2V2YZ88</accession>
<keyword evidence="2" id="KW-0489">Methyltransferase</keyword>
<protein>
    <submittedName>
        <fullName evidence="2">Ubiquinone/menaquinone biosynthesis C-methylase UbiE</fullName>
    </submittedName>
</protein>
<dbReference type="Gene3D" id="3.40.50.150">
    <property type="entry name" value="Vaccinia Virus protein VP39"/>
    <property type="match status" value="1"/>
</dbReference>
<dbReference type="InterPro" id="IPR029063">
    <property type="entry name" value="SAM-dependent_MTases_sf"/>
</dbReference>
<dbReference type="PANTHER" id="PTHR43591:SF108">
    <property type="entry name" value="S-ADENOSYL-L-METHIONINE-DEPENDENT METHYLTRANSFERASE"/>
    <property type="match status" value="1"/>
</dbReference>
<reference evidence="2 3" key="1">
    <citation type="submission" date="2018-05" db="EMBL/GenBank/DDBJ databases">
        <title>Genomic Encyclopedia of Type Strains, Phase III (KMG-III): the genomes of soil and plant-associated and newly described type strains.</title>
        <authorList>
            <person name="Whitman W."/>
        </authorList>
    </citation>
    <scope>NUCLEOTIDE SEQUENCE [LARGE SCALE GENOMIC DNA]</scope>
    <source>
        <strain evidence="2 3">CECT 5696</strain>
    </source>
</reference>
<dbReference type="GO" id="GO:0008168">
    <property type="term" value="F:methyltransferase activity"/>
    <property type="evidence" value="ECO:0007669"/>
    <property type="project" value="UniProtKB-KW"/>
</dbReference>
<dbReference type="Proteomes" id="UP000246635">
    <property type="component" value="Unassembled WGS sequence"/>
</dbReference>
<evidence type="ECO:0000313" key="3">
    <source>
        <dbReference type="Proteomes" id="UP000246635"/>
    </source>
</evidence>
<keyword evidence="2" id="KW-0830">Ubiquinone</keyword>
<sequence length="259" mass="29724">MKHEQLIRDEFSKQAKDFSNQQLTLNKEEYLQWILNRLQLHPDMNVLDVAAGTGILSRAIAPHVKQVTSMDLSEDMIREGQRQNEAKGVTNIQFCQGNVEQMPFDPQSFHLVVSRFAFHHFLRPDVVLQQMKTVCQAGSFVCVVDMISPDDDELYENYNHFERLRDPSHTFALKQSRLRAMFEQAGFEGIVAETVTVNVNVTSWLELTKTDAATGTDIRDRLIEDIDASKPSTGMFPFWDGNELMFKQTWIKIVGVKPE</sequence>
<proteinExistence type="predicted"/>
<dbReference type="RefSeq" id="WP_110042844.1">
    <property type="nucleotide sequence ID" value="NZ_CP054609.1"/>
</dbReference>
<dbReference type="OrthoDB" id="43862at2"/>
<dbReference type="CDD" id="cd02440">
    <property type="entry name" value="AdoMet_MTases"/>
    <property type="match status" value="1"/>
</dbReference>
<dbReference type="InterPro" id="IPR041698">
    <property type="entry name" value="Methyltransf_25"/>
</dbReference>
<evidence type="ECO:0000313" key="2">
    <source>
        <dbReference type="EMBL" id="PWW06135.1"/>
    </source>
</evidence>